<reference evidence="9" key="1">
    <citation type="submission" date="2009-01" db="EMBL/GenBank/DDBJ databases">
        <authorList>
            <person name="Qin X."/>
            <person name="Bachman B."/>
            <person name="Battles P."/>
            <person name="Bell A."/>
            <person name="Bess C."/>
            <person name="Bickham C."/>
            <person name="Chaboub L."/>
            <person name="Chen D."/>
            <person name="Coyle M."/>
            <person name="Deiros D.R."/>
            <person name="Dinh H."/>
            <person name="Forbes L."/>
            <person name="Fowler G."/>
            <person name="Francisco L."/>
            <person name="Fu Q."/>
            <person name="Gubbala S."/>
            <person name="Hale W."/>
            <person name="Han Y."/>
            <person name="Hemphill L."/>
            <person name="Highlander S.K."/>
            <person name="Hirani K."/>
            <person name="Hogues M."/>
            <person name="Jackson L."/>
            <person name="Jakkamsetti A."/>
            <person name="Javaid M."/>
            <person name="Jiang H."/>
            <person name="Korchina V."/>
            <person name="Kovar C."/>
            <person name="Lara F."/>
            <person name="Lee S."/>
            <person name="Mata R."/>
            <person name="Mathew T."/>
            <person name="Moen C."/>
            <person name="Morales K."/>
            <person name="Munidasa M."/>
            <person name="Nazareth L."/>
            <person name="Ngo R."/>
            <person name="Nguyen L."/>
            <person name="Okwuonu G."/>
            <person name="Ongeri F."/>
            <person name="Patil S."/>
            <person name="Petrosino J."/>
            <person name="Pham C."/>
            <person name="Pham P."/>
            <person name="Pu L.-L."/>
            <person name="Puazo M."/>
            <person name="Raj R."/>
            <person name="Reid J."/>
            <person name="Rouhana J."/>
            <person name="Saada N."/>
            <person name="Shang Y."/>
            <person name="Simmons D."/>
            <person name="Thornton R."/>
            <person name="Warren J."/>
            <person name="Weissenberger G."/>
            <person name="Zhang J."/>
            <person name="Zhang L."/>
            <person name="Zhou C."/>
            <person name="Zhu D."/>
            <person name="Muzny D."/>
            <person name="Worley K."/>
            <person name="Gibbs R."/>
        </authorList>
    </citation>
    <scope>NUCLEOTIDE SEQUENCE [LARGE SCALE GENOMIC DNA]</scope>
    <source>
        <strain evidence="9">LMS2-1</strain>
    </source>
</reference>
<protein>
    <submittedName>
        <fullName evidence="9">PTS system, Lactose/Cellobiose specific IIB subunit</fullName>
        <ecNumber evidence="9">2.7.1.69</ecNumber>
    </submittedName>
</protein>
<evidence type="ECO:0000313" key="9">
    <source>
        <dbReference type="EMBL" id="EEN81376.1"/>
    </source>
</evidence>
<sequence length="133" mass="14829">MYLRIIIAHETENDYIFLKKEPIFMAEKKIMLVCAAGMSTSMLVTRMQKAAEKDGLSVHIFATAASDADNKLESEKPDVLMLGPQVRYLESQFKRDLDIPVSVINMQDYGLMNGEKVLKASLKAIDDSKGAEA</sequence>
<dbReference type="Gene3D" id="3.40.50.2300">
    <property type="match status" value="1"/>
</dbReference>
<dbReference type="InterPro" id="IPR003501">
    <property type="entry name" value="PTS_EIIB_2/3"/>
</dbReference>
<evidence type="ECO:0000256" key="3">
    <source>
        <dbReference type="ARBA" id="ARBA00022597"/>
    </source>
</evidence>
<dbReference type="GO" id="GO:0009401">
    <property type="term" value="P:phosphoenolpyruvate-dependent sugar phosphotransferase system"/>
    <property type="evidence" value="ECO:0007669"/>
    <property type="project" value="UniProtKB-KW"/>
</dbReference>
<dbReference type="PANTHER" id="PTHR34581:SF2">
    <property type="entry name" value="PTS SYSTEM N,N'-DIACETYLCHITOBIOSE-SPECIFIC EIIB COMPONENT"/>
    <property type="match status" value="1"/>
</dbReference>
<evidence type="ECO:0000256" key="4">
    <source>
        <dbReference type="ARBA" id="ARBA00022679"/>
    </source>
</evidence>
<evidence type="ECO:0000256" key="5">
    <source>
        <dbReference type="ARBA" id="ARBA00022683"/>
    </source>
</evidence>
<keyword evidence="1" id="KW-0813">Transport</keyword>
<dbReference type="EMBL" id="ACIZ01000021">
    <property type="protein sequence ID" value="EEN81376.1"/>
    <property type="molecule type" value="Genomic_DNA"/>
</dbReference>
<keyword evidence="4 9" id="KW-0808">Transferase</keyword>
<evidence type="ECO:0000259" key="8">
    <source>
        <dbReference type="PROSITE" id="PS51100"/>
    </source>
</evidence>
<dbReference type="GO" id="GO:0008982">
    <property type="term" value="F:protein-N(PI)-phosphohistidine-sugar phosphotransferase activity"/>
    <property type="evidence" value="ECO:0007669"/>
    <property type="project" value="InterPro"/>
</dbReference>
<gene>
    <name evidence="9" type="primary">celA-2</name>
    <name evidence="9" type="ORF">HMPREF0539_0496</name>
</gene>
<dbReference type="AlphaFoldDB" id="C2JUB2"/>
<dbReference type="InterPro" id="IPR051819">
    <property type="entry name" value="PTS_sugar-specific_EIIB"/>
</dbReference>
<comment type="caution">
    <text evidence="9">The sequence shown here is derived from an EMBL/GenBank/DDBJ whole genome shotgun (WGS) entry which is preliminary data.</text>
</comment>
<evidence type="ECO:0000256" key="1">
    <source>
        <dbReference type="ARBA" id="ARBA00022448"/>
    </source>
</evidence>
<keyword evidence="3" id="KW-0762">Sugar transport</keyword>
<evidence type="ECO:0000256" key="7">
    <source>
        <dbReference type="PROSITE-ProRule" id="PRU00423"/>
    </source>
</evidence>
<dbReference type="InterPro" id="IPR013012">
    <property type="entry name" value="PTS_EIIB_3"/>
</dbReference>
<name>C2JUB2_LACRM</name>
<dbReference type="Proteomes" id="UP000004525">
    <property type="component" value="Unassembled WGS sequence"/>
</dbReference>
<dbReference type="InterPro" id="IPR036095">
    <property type="entry name" value="PTS_EIIB-like_sf"/>
</dbReference>
<dbReference type="EC" id="2.7.1.69" evidence="9"/>
<dbReference type="HOGENOM" id="CLU_147323_1_0_9"/>
<keyword evidence="6" id="KW-0418">Kinase</keyword>
<dbReference type="PROSITE" id="PS51100">
    <property type="entry name" value="PTS_EIIB_TYPE_3"/>
    <property type="match status" value="1"/>
</dbReference>
<evidence type="ECO:0000256" key="2">
    <source>
        <dbReference type="ARBA" id="ARBA00022553"/>
    </source>
</evidence>
<dbReference type="GO" id="GO:0016301">
    <property type="term" value="F:kinase activity"/>
    <property type="evidence" value="ECO:0007669"/>
    <property type="project" value="UniProtKB-KW"/>
</dbReference>
<feature type="modified residue" description="Phosphocysteine; by EIIA" evidence="7">
    <location>
        <position position="34"/>
    </location>
</feature>
<dbReference type="Pfam" id="PF02302">
    <property type="entry name" value="PTS_IIB"/>
    <property type="match status" value="1"/>
</dbReference>
<evidence type="ECO:0000256" key="6">
    <source>
        <dbReference type="ARBA" id="ARBA00022777"/>
    </source>
</evidence>
<feature type="domain" description="PTS EIIB type-3" evidence="8">
    <location>
        <begin position="27"/>
        <end position="131"/>
    </location>
</feature>
<keyword evidence="5" id="KW-0598">Phosphotransferase system</keyword>
<organism evidence="9 10">
    <name type="scientific">Lacticaseibacillus rhamnosus (strain LMS2-1)</name>
    <dbReference type="NCBI Taxonomy" id="525361"/>
    <lineage>
        <taxon>Bacteria</taxon>
        <taxon>Bacillati</taxon>
        <taxon>Bacillota</taxon>
        <taxon>Bacilli</taxon>
        <taxon>Lactobacillales</taxon>
        <taxon>Lactobacillaceae</taxon>
        <taxon>Lacticaseibacillus</taxon>
    </lineage>
</organism>
<dbReference type="CDD" id="cd05564">
    <property type="entry name" value="PTS_IIB_chitobiose_lichenan"/>
    <property type="match status" value="1"/>
</dbReference>
<keyword evidence="10" id="KW-1185">Reference proteome</keyword>
<dbReference type="PANTHER" id="PTHR34581">
    <property type="entry name" value="PTS SYSTEM N,N'-DIACETYLCHITOBIOSE-SPECIFIC EIIB COMPONENT"/>
    <property type="match status" value="1"/>
</dbReference>
<evidence type="ECO:0000313" key="10">
    <source>
        <dbReference type="Proteomes" id="UP000004525"/>
    </source>
</evidence>
<proteinExistence type="predicted"/>
<accession>C2JUB2</accession>
<keyword evidence="2" id="KW-0597">Phosphoprotein</keyword>
<dbReference type="SUPFAM" id="SSF52794">
    <property type="entry name" value="PTS system IIB component-like"/>
    <property type="match status" value="1"/>
</dbReference>